<comment type="caution">
    <text evidence="1">The sequence shown here is derived from an EMBL/GenBank/DDBJ whole genome shotgun (WGS) entry which is preliminary data.</text>
</comment>
<evidence type="ECO:0000313" key="2">
    <source>
        <dbReference type="Proteomes" id="UP001160148"/>
    </source>
</evidence>
<proteinExistence type="predicted"/>
<dbReference type="EMBL" id="CARXXK010000003">
    <property type="protein sequence ID" value="CAI6363708.1"/>
    <property type="molecule type" value="Genomic_DNA"/>
</dbReference>
<accession>A0AAV0X6P9</accession>
<gene>
    <name evidence="1" type="ORF">MEUPH1_LOCUS18617</name>
</gene>
<dbReference type="Proteomes" id="UP001160148">
    <property type="component" value="Unassembled WGS sequence"/>
</dbReference>
<protein>
    <submittedName>
        <fullName evidence="1">Uncharacterized protein</fullName>
    </submittedName>
</protein>
<sequence>MASADSHALADAWWTCFVNSRRVSSSTPRYLMDRLTGTAWPSTMSSGSLKICFLVSTIASVLAGASCNPLLFIHSATAPRTGLMSVVADSPFREMPRTQTSSANATS</sequence>
<keyword evidence="2" id="KW-1185">Reference proteome</keyword>
<reference evidence="1 2" key="1">
    <citation type="submission" date="2023-01" db="EMBL/GenBank/DDBJ databases">
        <authorList>
            <person name="Whitehead M."/>
        </authorList>
    </citation>
    <scope>NUCLEOTIDE SEQUENCE [LARGE SCALE GENOMIC DNA]</scope>
</reference>
<organism evidence="1 2">
    <name type="scientific">Macrosiphum euphorbiae</name>
    <name type="common">potato aphid</name>
    <dbReference type="NCBI Taxonomy" id="13131"/>
    <lineage>
        <taxon>Eukaryota</taxon>
        <taxon>Metazoa</taxon>
        <taxon>Ecdysozoa</taxon>
        <taxon>Arthropoda</taxon>
        <taxon>Hexapoda</taxon>
        <taxon>Insecta</taxon>
        <taxon>Pterygota</taxon>
        <taxon>Neoptera</taxon>
        <taxon>Paraneoptera</taxon>
        <taxon>Hemiptera</taxon>
        <taxon>Sternorrhyncha</taxon>
        <taxon>Aphidomorpha</taxon>
        <taxon>Aphidoidea</taxon>
        <taxon>Aphididae</taxon>
        <taxon>Macrosiphini</taxon>
        <taxon>Macrosiphum</taxon>
    </lineage>
</organism>
<evidence type="ECO:0000313" key="1">
    <source>
        <dbReference type="EMBL" id="CAI6363708.1"/>
    </source>
</evidence>
<dbReference type="AlphaFoldDB" id="A0AAV0X6P9"/>
<name>A0AAV0X6P9_9HEMI</name>